<accession>F8DCD9</accession>
<dbReference type="PANTHER" id="PTHR30290:SF9">
    <property type="entry name" value="OLIGOPEPTIDE-BINDING PROTEIN APPA"/>
    <property type="match status" value="1"/>
</dbReference>
<evidence type="ECO:0000313" key="6">
    <source>
        <dbReference type="Proteomes" id="UP000006794"/>
    </source>
</evidence>
<dbReference type="PANTHER" id="PTHR30290">
    <property type="entry name" value="PERIPLASMIC BINDING COMPONENT OF ABC TRANSPORTER"/>
    <property type="match status" value="1"/>
</dbReference>
<dbReference type="KEGG" id="hxa:Halxa_3793"/>
<evidence type="ECO:0000313" key="5">
    <source>
        <dbReference type="EMBL" id="AEH38399.1"/>
    </source>
</evidence>
<dbReference type="GO" id="GO:0015833">
    <property type="term" value="P:peptide transport"/>
    <property type="evidence" value="ECO:0007669"/>
    <property type="project" value="TreeGrafter"/>
</dbReference>
<dbReference type="Gene3D" id="3.40.190.10">
    <property type="entry name" value="Periplasmic binding protein-like II"/>
    <property type="match status" value="1"/>
</dbReference>
<dbReference type="Pfam" id="PF00496">
    <property type="entry name" value="SBP_bac_5"/>
    <property type="match status" value="2"/>
</dbReference>
<evidence type="ECO:0000256" key="1">
    <source>
        <dbReference type="ARBA" id="ARBA00005695"/>
    </source>
</evidence>
<evidence type="ECO:0000256" key="2">
    <source>
        <dbReference type="ARBA" id="ARBA00022448"/>
    </source>
</evidence>
<dbReference type="STRING" id="797210.Halxa_3793"/>
<dbReference type="eggNOG" id="arCOG01534">
    <property type="taxonomic scope" value="Archaea"/>
</dbReference>
<keyword evidence="3" id="KW-0732">Signal</keyword>
<dbReference type="InterPro" id="IPR039424">
    <property type="entry name" value="SBP_5"/>
</dbReference>
<feature type="domain" description="Solute-binding protein family 5" evidence="4">
    <location>
        <begin position="277"/>
        <end position="485"/>
    </location>
</feature>
<dbReference type="HOGENOM" id="CLU_022523_0_0_2"/>
<sequence>MLAVSGAAGVAALAGCMNDNEDEELLDETDLDPVLDDVDYNENYEEEFEVVYPAPELNPVDDDYIFNPYHPRWNPGDLGQEFGFEYLTIYHTERSEYLPRIADDWSIDDDTLRTEVSLSEEYAWSTGEDITAHDFVTAYKLDGYMGLGMQDFVDIEEGIYAEDDYTLVIEPREEYSDMEEELWMTEWAETNLTVSEAQYGHFVEDFEDATTEDETQRVQESLINYEVSWDEVMYSGPWVFVEANEQFADQIPNPEHPIAQDWEFFQRTGMYVDEEGIQSGEVDWGDDTPEIQDVPDKYGKGPLPYDGQSFAIIFGNSDEYIRDHPEVRKAITYAVDVPYLTESTATDGTEYDEYSAGIDSLYVEDYVDADVLDAMPNYAPQDTDRAAELLESVGFERSNGTWQTPEGDTWTLNFSVGNWFESHSKVISNNLQEFGIDVDHYVEEMPTWQATTRANLDFDVTVHLNYGQARNYHPYSDFDGIFNDTNLGLFTERTGIVEEDVEVPEVGNPDGDTVTFNIPEELEAMSTADSEEELVSHATNLAWVHNQLLPAAVCFPWGGGHYWVNTVDWNFDLESDDWLTSNRLTHYLLENGLERV</sequence>
<gene>
    <name evidence="5" type="ordered locus">Halxa_3793</name>
</gene>
<dbReference type="Gene3D" id="3.10.105.10">
    <property type="entry name" value="Dipeptide-binding Protein, Domain 3"/>
    <property type="match status" value="1"/>
</dbReference>
<dbReference type="Proteomes" id="UP000006794">
    <property type="component" value="Chromosome"/>
</dbReference>
<evidence type="ECO:0000256" key="3">
    <source>
        <dbReference type="ARBA" id="ARBA00022729"/>
    </source>
</evidence>
<comment type="similarity">
    <text evidence="1">Belongs to the bacterial solute-binding protein 5 family.</text>
</comment>
<dbReference type="SUPFAM" id="SSF53850">
    <property type="entry name" value="Periplasmic binding protein-like II"/>
    <property type="match status" value="1"/>
</dbReference>
<feature type="domain" description="Solute-binding protein family 5" evidence="4">
    <location>
        <begin position="97"/>
        <end position="244"/>
    </location>
</feature>
<dbReference type="InterPro" id="IPR000914">
    <property type="entry name" value="SBP_5_dom"/>
</dbReference>
<dbReference type="AlphaFoldDB" id="F8DCD9"/>
<organism evidence="5 6">
    <name type="scientific">Halopiger xanaduensis (strain DSM 18323 / JCM 14033 / SH-6)</name>
    <dbReference type="NCBI Taxonomy" id="797210"/>
    <lineage>
        <taxon>Archaea</taxon>
        <taxon>Methanobacteriati</taxon>
        <taxon>Methanobacteriota</taxon>
        <taxon>Stenosarchaea group</taxon>
        <taxon>Halobacteria</taxon>
        <taxon>Halobacteriales</taxon>
        <taxon>Natrialbaceae</taxon>
        <taxon>Halopiger</taxon>
    </lineage>
</organism>
<name>F8DCD9_HALXS</name>
<reference evidence="5 6" key="1">
    <citation type="journal article" date="2012" name="Stand. Genomic Sci.">
        <title>Complete genome sequence of Halopiger xanaduensis type strain (SH-6(T)).</title>
        <authorList>
            <person name="Anderson I."/>
            <person name="Tindall B.J."/>
            <person name="Rohde M."/>
            <person name="Lucas S."/>
            <person name="Han J."/>
            <person name="Lapidus A."/>
            <person name="Cheng J.F."/>
            <person name="Goodwin L."/>
            <person name="Pitluck S."/>
            <person name="Peters L."/>
            <person name="Pati A."/>
            <person name="Mikhailova N."/>
            <person name="Pagani I."/>
            <person name="Teshima H."/>
            <person name="Han C."/>
            <person name="Tapia R."/>
            <person name="Land M."/>
            <person name="Woyke T."/>
            <person name="Klenk H.P."/>
            <person name="Kyrpides N."/>
            <person name="Ivanova N."/>
        </authorList>
    </citation>
    <scope>NUCLEOTIDE SEQUENCE [LARGE SCALE GENOMIC DNA]</scope>
    <source>
        <strain evidence="6">DSM 18323 / JCM 14033 / SH-6</strain>
    </source>
</reference>
<dbReference type="GO" id="GO:1904680">
    <property type="term" value="F:peptide transmembrane transporter activity"/>
    <property type="evidence" value="ECO:0007669"/>
    <property type="project" value="TreeGrafter"/>
</dbReference>
<keyword evidence="2" id="KW-0813">Transport</keyword>
<protein>
    <submittedName>
        <fullName evidence="5">ABC-type transporter, periplasmic subunit</fullName>
    </submittedName>
</protein>
<dbReference type="EMBL" id="CP002839">
    <property type="protein sequence ID" value="AEH38399.1"/>
    <property type="molecule type" value="Genomic_DNA"/>
</dbReference>
<keyword evidence="6" id="KW-1185">Reference proteome</keyword>
<proteinExistence type="inferred from homology"/>
<evidence type="ECO:0000259" key="4">
    <source>
        <dbReference type="Pfam" id="PF00496"/>
    </source>
</evidence>